<accession>A0A4C2EB58</accession>
<proteinExistence type="predicted"/>
<evidence type="ECO:0000313" key="3">
    <source>
        <dbReference type="Proteomes" id="UP000301737"/>
    </source>
</evidence>
<feature type="region of interest" description="Disordered" evidence="1">
    <location>
        <begin position="16"/>
        <end position="46"/>
    </location>
</feature>
<reference evidence="2 3" key="1">
    <citation type="submission" date="2019-01" db="EMBL/GenBank/DDBJ databases">
        <title>Draft Genome Sequencing of Zygosaccharomyces mellis Ca-7.</title>
        <authorList>
            <person name="Shiwa Y."/>
            <person name="Kanesaki Y."/>
            <person name="Ishige T."/>
            <person name="Mura K."/>
            <person name="Hori T."/>
            <person name="Tamura T."/>
        </authorList>
    </citation>
    <scope>NUCLEOTIDE SEQUENCE [LARGE SCALE GENOMIC DNA]</scope>
    <source>
        <strain evidence="2 3">Ca-7</strain>
    </source>
</reference>
<evidence type="ECO:0000256" key="1">
    <source>
        <dbReference type="SAM" id="MobiDB-lite"/>
    </source>
</evidence>
<keyword evidence="3" id="KW-1185">Reference proteome</keyword>
<feature type="region of interest" description="Disordered" evidence="1">
    <location>
        <begin position="74"/>
        <end position="122"/>
    </location>
</feature>
<name>A0A4C2EB58_9SACH</name>
<protein>
    <submittedName>
        <fullName evidence="2">Uncharacterized protein</fullName>
    </submittedName>
</protein>
<dbReference type="AlphaFoldDB" id="A0A4C2EB58"/>
<feature type="compositionally biased region" description="Polar residues" evidence="1">
    <location>
        <begin position="37"/>
        <end position="46"/>
    </location>
</feature>
<evidence type="ECO:0000313" key="2">
    <source>
        <dbReference type="EMBL" id="GCF00487.1"/>
    </source>
</evidence>
<dbReference type="Proteomes" id="UP000301737">
    <property type="component" value="Unassembled WGS sequence"/>
</dbReference>
<comment type="caution">
    <text evidence="2">The sequence shown here is derived from an EMBL/GenBank/DDBJ whole genome shotgun (WGS) entry which is preliminary data.</text>
</comment>
<dbReference type="EMBL" id="BIMX01000019">
    <property type="protein sequence ID" value="GCF00487.1"/>
    <property type="molecule type" value="Genomic_DNA"/>
</dbReference>
<gene>
    <name evidence="2" type="ORF">ZYGM_000443</name>
</gene>
<feature type="compositionally biased region" description="Basic and acidic residues" evidence="1">
    <location>
        <begin position="16"/>
        <end position="36"/>
    </location>
</feature>
<feature type="compositionally biased region" description="Polar residues" evidence="1">
    <location>
        <begin position="110"/>
        <end position="121"/>
    </location>
</feature>
<organism evidence="2 3">
    <name type="scientific">Zygosaccharomyces mellis</name>
    <dbReference type="NCBI Taxonomy" id="42258"/>
    <lineage>
        <taxon>Eukaryota</taxon>
        <taxon>Fungi</taxon>
        <taxon>Dikarya</taxon>
        <taxon>Ascomycota</taxon>
        <taxon>Saccharomycotina</taxon>
        <taxon>Saccharomycetes</taxon>
        <taxon>Saccharomycetales</taxon>
        <taxon>Saccharomycetaceae</taxon>
        <taxon>Zygosaccharomyces</taxon>
    </lineage>
</organism>
<sequence>MCFSVAKEERCQLEKFRFPKGSRDDGPKPEPVERQSSEASISQHRQVNVEIMEDQVSEDSLLFQKLSEYKMVSIEDHSPRPHQHKKSQQGTSQCRNVKGRESVSPLRQWHGQSSATDSNYIYHSPKETIRNLNEQMERNFNGRYGSLSEFANDNKLDVEGKVFASCEEPKIDLDQGLEEALEATRIS</sequence>
<dbReference type="OrthoDB" id="4066875at2759"/>